<dbReference type="Gene3D" id="3.20.20.70">
    <property type="entry name" value="Aldolase class I"/>
    <property type="match status" value="1"/>
</dbReference>
<evidence type="ECO:0000256" key="7">
    <source>
        <dbReference type="ARBA" id="ARBA00013188"/>
    </source>
</evidence>
<comment type="catalytic activity">
    <reaction evidence="1">
        <text>D-ribulose 5-phosphate = D-xylulose 5-phosphate</text>
        <dbReference type="Rhea" id="RHEA:13677"/>
        <dbReference type="ChEBI" id="CHEBI:57737"/>
        <dbReference type="ChEBI" id="CHEBI:58121"/>
        <dbReference type="EC" id="5.1.3.1"/>
    </reaction>
</comment>
<dbReference type="InterPro" id="IPR013785">
    <property type="entry name" value="Aldolase_TIM"/>
</dbReference>
<dbReference type="HAMAP" id="MF_02227">
    <property type="entry name" value="RPE"/>
    <property type="match status" value="1"/>
</dbReference>
<accession>A0A1W1EAH4</accession>
<evidence type="ECO:0000256" key="3">
    <source>
        <dbReference type="ARBA" id="ARBA00001941"/>
    </source>
</evidence>
<dbReference type="EMBL" id="FPIB01000026">
    <property type="protein sequence ID" value="SFV90928.1"/>
    <property type="molecule type" value="Genomic_DNA"/>
</dbReference>
<dbReference type="PROSITE" id="PS01085">
    <property type="entry name" value="RIBUL_P_3_EPIMER_1"/>
    <property type="match status" value="1"/>
</dbReference>
<protein>
    <recommendedName>
        <fullName evidence="7">ribulose-phosphate 3-epimerase</fullName>
        <ecNumber evidence="7">5.1.3.1</ecNumber>
    </recommendedName>
</protein>
<evidence type="ECO:0000256" key="5">
    <source>
        <dbReference type="ARBA" id="ARBA00001954"/>
    </source>
</evidence>
<name>A0A1W1EAH4_9ZZZZ</name>
<evidence type="ECO:0000256" key="4">
    <source>
        <dbReference type="ARBA" id="ARBA00001947"/>
    </source>
</evidence>
<dbReference type="InterPro" id="IPR026019">
    <property type="entry name" value="Ribul_P_3_epim"/>
</dbReference>
<sequence>MLVAPSILSADFGQLAHDVKAVCDGGCDFVHVDVMDGHFVPNLTIGPVVVEAVAKAASKPLDIHLMVENNTFFVDLFAPLKPEFISFHIEEEKHPHRLIQYIRSLGIRPCIVLNPHTLPETVEFLLEDLDMVLLMSVNPGFGGQKFIPSVIEKAKRLKALIDKRNPNCLIEVDGGVNDQNVKLLADAGVDVVVAGSYVYKHPKGVEEAIASLKQ</sequence>
<dbReference type="PIRSF" id="PIRSF001461">
    <property type="entry name" value="RPE"/>
    <property type="match status" value="1"/>
</dbReference>
<dbReference type="EC" id="5.1.3.1" evidence="7"/>
<evidence type="ECO:0000256" key="6">
    <source>
        <dbReference type="ARBA" id="ARBA00009541"/>
    </source>
</evidence>
<proteinExistence type="inferred from homology"/>
<dbReference type="GO" id="GO:0005975">
    <property type="term" value="P:carbohydrate metabolic process"/>
    <property type="evidence" value="ECO:0007669"/>
    <property type="project" value="InterPro"/>
</dbReference>
<evidence type="ECO:0000256" key="2">
    <source>
        <dbReference type="ARBA" id="ARBA00001936"/>
    </source>
</evidence>
<dbReference type="FunFam" id="3.20.20.70:FF:000004">
    <property type="entry name" value="Ribulose-phosphate 3-epimerase"/>
    <property type="match status" value="1"/>
</dbReference>
<comment type="cofactor">
    <cofactor evidence="5">
        <name>Fe(2+)</name>
        <dbReference type="ChEBI" id="CHEBI:29033"/>
    </cofactor>
</comment>
<keyword evidence="9 10" id="KW-0413">Isomerase</keyword>
<dbReference type="GO" id="GO:0046872">
    <property type="term" value="F:metal ion binding"/>
    <property type="evidence" value="ECO:0007669"/>
    <property type="project" value="UniProtKB-KW"/>
</dbReference>
<dbReference type="NCBIfam" id="TIGR01163">
    <property type="entry name" value="rpe"/>
    <property type="match status" value="1"/>
</dbReference>
<comment type="cofactor">
    <cofactor evidence="3">
        <name>Co(2+)</name>
        <dbReference type="ChEBI" id="CHEBI:48828"/>
    </cofactor>
</comment>
<dbReference type="InterPro" id="IPR000056">
    <property type="entry name" value="Ribul_P_3_epim-like"/>
</dbReference>
<dbReference type="PANTHER" id="PTHR11749">
    <property type="entry name" value="RIBULOSE-5-PHOSPHATE-3-EPIMERASE"/>
    <property type="match status" value="1"/>
</dbReference>
<dbReference type="GO" id="GO:0005737">
    <property type="term" value="C:cytoplasm"/>
    <property type="evidence" value="ECO:0007669"/>
    <property type="project" value="UniProtKB-ARBA"/>
</dbReference>
<dbReference type="GO" id="GO:0006098">
    <property type="term" value="P:pentose-phosphate shunt"/>
    <property type="evidence" value="ECO:0007669"/>
    <property type="project" value="InterPro"/>
</dbReference>
<dbReference type="AlphaFoldDB" id="A0A1W1EAH4"/>
<keyword evidence="8" id="KW-0479">Metal-binding</keyword>
<organism evidence="10">
    <name type="scientific">hydrothermal vent metagenome</name>
    <dbReference type="NCBI Taxonomy" id="652676"/>
    <lineage>
        <taxon>unclassified sequences</taxon>
        <taxon>metagenomes</taxon>
        <taxon>ecological metagenomes</taxon>
    </lineage>
</organism>
<dbReference type="CDD" id="cd00429">
    <property type="entry name" value="RPE"/>
    <property type="match status" value="1"/>
</dbReference>
<evidence type="ECO:0000256" key="8">
    <source>
        <dbReference type="ARBA" id="ARBA00022723"/>
    </source>
</evidence>
<evidence type="ECO:0000313" key="10">
    <source>
        <dbReference type="EMBL" id="SFV90928.1"/>
    </source>
</evidence>
<reference evidence="10" key="1">
    <citation type="submission" date="2016-10" db="EMBL/GenBank/DDBJ databases">
        <authorList>
            <person name="de Groot N.N."/>
        </authorList>
    </citation>
    <scope>NUCLEOTIDE SEQUENCE</scope>
</reference>
<comment type="cofactor">
    <cofactor evidence="4">
        <name>Zn(2+)</name>
        <dbReference type="ChEBI" id="CHEBI:29105"/>
    </cofactor>
</comment>
<dbReference type="SUPFAM" id="SSF51366">
    <property type="entry name" value="Ribulose-phoshate binding barrel"/>
    <property type="match status" value="1"/>
</dbReference>
<dbReference type="Pfam" id="PF00834">
    <property type="entry name" value="Ribul_P_3_epim"/>
    <property type="match status" value="1"/>
</dbReference>
<evidence type="ECO:0000256" key="9">
    <source>
        <dbReference type="ARBA" id="ARBA00023235"/>
    </source>
</evidence>
<dbReference type="InterPro" id="IPR011060">
    <property type="entry name" value="RibuloseP-bd_barrel"/>
</dbReference>
<evidence type="ECO:0000256" key="1">
    <source>
        <dbReference type="ARBA" id="ARBA00001782"/>
    </source>
</evidence>
<dbReference type="GO" id="GO:0004750">
    <property type="term" value="F:D-ribulose-phosphate 3-epimerase activity"/>
    <property type="evidence" value="ECO:0007669"/>
    <property type="project" value="UniProtKB-EC"/>
</dbReference>
<comment type="cofactor">
    <cofactor evidence="2">
        <name>Mn(2+)</name>
        <dbReference type="ChEBI" id="CHEBI:29035"/>
    </cofactor>
</comment>
<dbReference type="NCBIfam" id="NF004076">
    <property type="entry name" value="PRK05581.1-4"/>
    <property type="match status" value="1"/>
</dbReference>
<comment type="similarity">
    <text evidence="6">Belongs to the ribulose-phosphate 3-epimerase family.</text>
</comment>
<gene>
    <name evidence="10" type="ORF">MNB_SV-4-482</name>
</gene>